<evidence type="ECO:0000313" key="2">
    <source>
        <dbReference type="Proteomes" id="UP000688947"/>
    </source>
</evidence>
<dbReference type="Proteomes" id="UP000688947">
    <property type="component" value="Unassembled WGS sequence"/>
</dbReference>
<accession>A0A8T1U0K6</accession>
<sequence length="52" mass="5882">MTITDHHSGFLELAADPLFAEIVTPELCNRTFCHSLPHHPRALRFEDIQVGP</sequence>
<dbReference type="AlphaFoldDB" id="A0A8T1U0K6"/>
<protein>
    <submittedName>
        <fullName evidence="1">Uncharacterized protein</fullName>
    </submittedName>
</protein>
<comment type="caution">
    <text evidence="1">The sequence shown here is derived from an EMBL/GenBank/DDBJ whole genome shotgun (WGS) entry which is preliminary data.</text>
</comment>
<name>A0A8T1U0K6_9STRA</name>
<dbReference type="EMBL" id="JAENGZ010000973">
    <property type="protein sequence ID" value="KAG6951820.1"/>
    <property type="molecule type" value="Genomic_DNA"/>
</dbReference>
<dbReference type="OrthoDB" id="10271164at2759"/>
<evidence type="ECO:0000313" key="1">
    <source>
        <dbReference type="EMBL" id="KAG6951820.1"/>
    </source>
</evidence>
<gene>
    <name evidence="1" type="ORF">JG687_00013361</name>
</gene>
<reference evidence="1" key="1">
    <citation type="submission" date="2021-01" db="EMBL/GenBank/DDBJ databases">
        <title>Phytophthora aleatoria, a newly-described species from Pinus radiata is distinct from Phytophthora cactorum isolates based on comparative genomics.</title>
        <authorList>
            <person name="Mcdougal R."/>
            <person name="Panda P."/>
            <person name="Williams N."/>
            <person name="Studholme D.J."/>
        </authorList>
    </citation>
    <scope>NUCLEOTIDE SEQUENCE</scope>
    <source>
        <strain evidence="1">NZFS 3830</strain>
    </source>
</reference>
<organism evidence="1 2">
    <name type="scientific">Phytophthora cactorum</name>
    <dbReference type="NCBI Taxonomy" id="29920"/>
    <lineage>
        <taxon>Eukaryota</taxon>
        <taxon>Sar</taxon>
        <taxon>Stramenopiles</taxon>
        <taxon>Oomycota</taxon>
        <taxon>Peronosporomycetes</taxon>
        <taxon>Peronosporales</taxon>
        <taxon>Peronosporaceae</taxon>
        <taxon>Phytophthora</taxon>
    </lineage>
</organism>
<proteinExistence type="predicted"/>